<feature type="region of interest" description="Disordered" evidence="1">
    <location>
        <begin position="552"/>
        <end position="590"/>
    </location>
</feature>
<feature type="compositionally biased region" description="Basic and acidic residues" evidence="1">
    <location>
        <begin position="32"/>
        <end position="114"/>
    </location>
</feature>
<dbReference type="AlphaFoldDB" id="A0A3N4I382"/>
<dbReference type="EMBL" id="ML119694">
    <property type="protein sequence ID" value="RPA79856.1"/>
    <property type="molecule type" value="Genomic_DNA"/>
</dbReference>
<evidence type="ECO:0000313" key="3">
    <source>
        <dbReference type="Proteomes" id="UP000275078"/>
    </source>
</evidence>
<feature type="compositionally biased region" description="Polar residues" evidence="1">
    <location>
        <begin position="552"/>
        <end position="580"/>
    </location>
</feature>
<feature type="compositionally biased region" description="Acidic residues" evidence="1">
    <location>
        <begin position="709"/>
        <end position="731"/>
    </location>
</feature>
<reference evidence="2 3" key="1">
    <citation type="journal article" date="2018" name="Nat. Ecol. Evol.">
        <title>Pezizomycetes genomes reveal the molecular basis of ectomycorrhizal truffle lifestyle.</title>
        <authorList>
            <person name="Murat C."/>
            <person name="Payen T."/>
            <person name="Noel B."/>
            <person name="Kuo A."/>
            <person name="Morin E."/>
            <person name="Chen J."/>
            <person name="Kohler A."/>
            <person name="Krizsan K."/>
            <person name="Balestrini R."/>
            <person name="Da Silva C."/>
            <person name="Montanini B."/>
            <person name="Hainaut M."/>
            <person name="Levati E."/>
            <person name="Barry K.W."/>
            <person name="Belfiori B."/>
            <person name="Cichocki N."/>
            <person name="Clum A."/>
            <person name="Dockter R.B."/>
            <person name="Fauchery L."/>
            <person name="Guy J."/>
            <person name="Iotti M."/>
            <person name="Le Tacon F."/>
            <person name="Lindquist E.A."/>
            <person name="Lipzen A."/>
            <person name="Malagnac F."/>
            <person name="Mello A."/>
            <person name="Molinier V."/>
            <person name="Miyauchi S."/>
            <person name="Poulain J."/>
            <person name="Riccioni C."/>
            <person name="Rubini A."/>
            <person name="Sitrit Y."/>
            <person name="Splivallo R."/>
            <person name="Traeger S."/>
            <person name="Wang M."/>
            <person name="Zifcakova L."/>
            <person name="Wipf D."/>
            <person name="Zambonelli A."/>
            <person name="Paolocci F."/>
            <person name="Nowrousian M."/>
            <person name="Ottonello S."/>
            <person name="Baldrian P."/>
            <person name="Spatafora J.W."/>
            <person name="Henrissat B."/>
            <person name="Nagy L.G."/>
            <person name="Aury J.M."/>
            <person name="Wincker P."/>
            <person name="Grigoriev I.V."/>
            <person name="Bonfante P."/>
            <person name="Martin F.M."/>
        </authorList>
    </citation>
    <scope>NUCLEOTIDE SEQUENCE [LARGE SCALE GENOMIC DNA]</scope>
    <source>
        <strain evidence="2 3">RN42</strain>
    </source>
</reference>
<proteinExistence type="predicted"/>
<feature type="compositionally biased region" description="Low complexity" evidence="1">
    <location>
        <begin position="189"/>
        <end position="207"/>
    </location>
</feature>
<feature type="region of interest" description="Disordered" evidence="1">
    <location>
        <begin position="707"/>
        <end position="731"/>
    </location>
</feature>
<evidence type="ECO:0000313" key="2">
    <source>
        <dbReference type="EMBL" id="RPA79856.1"/>
    </source>
</evidence>
<dbReference type="Proteomes" id="UP000275078">
    <property type="component" value="Unassembled WGS sequence"/>
</dbReference>
<protein>
    <submittedName>
        <fullName evidence="2">Uncharacterized protein</fullName>
    </submittedName>
</protein>
<accession>A0A3N4I382</accession>
<evidence type="ECO:0000256" key="1">
    <source>
        <dbReference type="SAM" id="MobiDB-lite"/>
    </source>
</evidence>
<feature type="region of interest" description="Disordered" evidence="1">
    <location>
        <begin position="1"/>
        <end position="212"/>
    </location>
</feature>
<name>A0A3N4I382_ASCIM</name>
<sequence length="731" mass="80421">MSTDQSDAVKLNDGKNQPAGSEDAAKTSDALEGEKKPDALEVGTKKPDASVDAIKEPGALKDAIKEPGALKDATKEPDASADATKEPDASADATKEPDALKDAQKPDALKDAQKPDASADATKEPDALEDAADQASNKSAASSASLDDTAGNTPAENQEETAAAVGFKPATPLEQTTIQQPVDEKVDDTPPAAATSASASSAAEPTSHGGSLSAKQMMELQEIIREIVRSIRKDATNLTMFDDELFTAVMGRRSSWGLMCHGADSDMVGAVVRRVIKDSPLVPFTPETIPSSWTQQVDTDVDETIDQMMASNKTRDEISEALKQTYSQFWDGHHGMLNFYIHDKLRGLSSTTPALASAPEETLQQTLDKAVSEKLTVILDQLNYPGIYVDLLPWDSGLGADELMAHFSAHNPVCAEFKMSKETDGTFWLITVKTTEDQQNAIEQLHDTVIEGRSSILKVTSLPPVADFENFLYSHVHGNLVPRMDFSDPRASALGIITSRWPNAYGYEEVKAIMEPFDPVRIEPREANTSPLKRNESKLDYIVTFTDTDFPQMTLTTPKPNSPASTASSQPTNTELTTTHAPAAKRLSVDKSSATKTTYTKNGVVQVFWELNRRTPEVPLFEEEELDDPRRVDTLFRQFITLRSGKTEEAAYAFWSKMIPDEIRRVWVRNQLIMMEWRGFTEIPTRETYDSLEQKLRFRGFSESTMLEMLDEDTEDEEDEEDTGDDEDGGK</sequence>
<feature type="compositionally biased region" description="Low complexity" evidence="1">
    <location>
        <begin position="133"/>
        <end position="150"/>
    </location>
</feature>
<organism evidence="2 3">
    <name type="scientific">Ascobolus immersus RN42</name>
    <dbReference type="NCBI Taxonomy" id="1160509"/>
    <lineage>
        <taxon>Eukaryota</taxon>
        <taxon>Fungi</taxon>
        <taxon>Dikarya</taxon>
        <taxon>Ascomycota</taxon>
        <taxon>Pezizomycotina</taxon>
        <taxon>Pezizomycetes</taxon>
        <taxon>Pezizales</taxon>
        <taxon>Ascobolaceae</taxon>
        <taxon>Ascobolus</taxon>
    </lineage>
</organism>
<gene>
    <name evidence="2" type="ORF">BJ508DRAFT_327908</name>
</gene>
<keyword evidence="3" id="KW-1185">Reference proteome</keyword>